<dbReference type="GO" id="GO:0090729">
    <property type="term" value="F:toxin activity"/>
    <property type="evidence" value="ECO:0007669"/>
    <property type="project" value="UniProtKB-KW"/>
</dbReference>
<feature type="region of interest" description="Disordered" evidence="5">
    <location>
        <begin position="1"/>
        <end position="22"/>
    </location>
</feature>
<keyword evidence="4" id="KW-0843">Virulence</keyword>
<keyword evidence="8" id="KW-1185">Reference proteome</keyword>
<accession>A0A1I4XD72</accession>
<evidence type="ECO:0000256" key="5">
    <source>
        <dbReference type="SAM" id="MobiDB-lite"/>
    </source>
</evidence>
<dbReference type="EMBL" id="FOVG01000001">
    <property type="protein sequence ID" value="SFN23199.1"/>
    <property type="molecule type" value="Genomic_DNA"/>
</dbReference>
<sequence length="498" mass="51633">MASSLPMGTLQQTKDLASSTTYSAISPGTIEIRNPDAQKQDVSQISRDTAAAENVLKDKFDVQKAEGSLAIQREMAVLGQQGIQQTFDALKKQEKEQERNRLKNDAAFNKLSEADQKKALDKIDQNVEEKYGIASDLQIAAQAISGLFAGLAGGNVSGAVAAGVAPLLAQMVRQVSQGNEPMRVLLHTLASGLIAQAQGGSAIGGAAGGLTAGMLSYNDALSHLLYGKDASELSADDRMLIANIVTLAGATAGGAVDGSAGVGSGTFAGQIEVENNSLSGDKARESVQQIAGNMKDQVRNKLGEGTLSAIFNSIIGAAANTGDAVLGGADYGADAAMALTSCAMGDSYCTQALSDLADKNQAAADTLKALMKREIWEAVAGQVKEAAQGNQLALEATGRMLAGLFLPGKKLPDGFAGKAESIAADIGKTGTVFDSIKGTQPVYPGSVIPKSFEMTLPNGQKVWVHGNATEHMAEYAVSKALTNTPEAVRQNLEVFKLR</sequence>
<reference evidence="8" key="1">
    <citation type="submission" date="2016-10" db="EMBL/GenBank/DDBJ databases">
        <authorList>
            <person name="Varghese N."/>
            <person name="Submissions S."/>
        </authorList>
    </citation>
    <scope>NUCLEOTIDE SEQUENCE [LARGE SCALE GENOMIC DNA]</scope>
    <source>
        <strain evidence="8">OV426</strain>
    </source>
</reference>
<evidence type="ECO:0000256" key="4">
    <source>
        <dbReference type="ARBA" id="ARBA00023026"/>
    </source>
</evidence>
<dbReference type="AlphaFoldDB" id="A0A1I4XD72"/>
<gene>
    <name evidence="7" type="ORF">SAMN05428971_0637</name>
</gene>
<evidence type="ECO:0000256" key="2">
    <source>
        <dbReference type="ARBA" id="ARBA00022656"/>
    </source>
</evidence>
<dbReference type="Pfam" id="PF04829">
    <property type="entry name" value="PT-VENN"/>
    <property type="match status" value="1"/>
</dbReference>
<protein>
    <submittedName>
        <fullName evidence="7">Filamentous hemagglutinin</fullName>
    </submittedName>
</protein>
<evidence type="ECO:0000256" key="3">
    <source>
        <dbReference type="ARBA" id="ARBA00022913"/>
    </source>
</evidence>
<feature type="compositionally biased region" description="Polar residues" evidence="5">
    <location>
        <begin position="9"/>
        <end position="22"/>
    </location>
</feature>
<dbReference type="Proteomes" id="UP000198968">
    <property type="component" value="Unassembled WGS sequence"/>
</dbReference>
<comment type="subcellular location">
    <subcellularLocation>
        <location evidence="1">Target cell</location>
        <location evidence="1">Target cell cytoplasm</location>
    </subcellularLocation>
</comment>
<dbReference type="RefSeq" id="WP_254772427.1">
    <property type="nucleotide sequence ID" value="NZ_FOVG01000001.1"/>
</dbReference>
<feature type="domain" description="VENN motif-containing" evidence="6">
    <location>
        <begin position="231"/>
        <end position="279"/>
    </location>
</feature>
<organism evidence="7 8">
    <name type="scientific">Candidatus Pantoea varia</name>
    <dbReference type="NCBI Taxonomy" id="1881036"/>
    <lineage>
        <taxon>Bacteria</taxon>
        <taxon>Pseudomonadati</taxon>
        <taxon>Pseudomonadota</taxon>
        <taxon>Gammaproteobacteria</taxon>
        <taxon>Enterobacterales</taxon>
        <taxon>Erwiniaceae</taxon>
        <taxon>Pantoea</taxon>
    </lineage>
</organism>
<keyword evidence="2" id="KW-0800">Toxin</keyword>
<evidence type="ECO:0000259" key="6">
    <source>
        <dbReference type="Pfam" id="PF04829"/>
    </source>
</evidence>
<keyword evidence="3" id="KW-1266">Target cell cytoplasm</keyword>
<evidence type="ECO:0000256" key="1">
    <source>
        <dbReference type="ARBA" id="ARBA00004219"/>
    </source>
</evidence>
<evidence type="ECO:0000313" key="8">
    <source>
        <dbReference type="Proteomes" id="UP000198968"/>
    </source>
</evidence>
<evidence type="ECO:0000313" key="7">
    <source>
        <dbReference type="EMBL" id="SFN23199.1"/>
    </source>
</evidence>
<name>A0A1I4XD72_9GAMM</name>
<dbReference type="InterPro" id="IPR006914">
    <property type="entry name" value="VENN_dom"/>
</dbReference>
<proteinExistence type="predicted"/>